<proteinExistence type="predicted"/>
<organism evidence="2 3">
    <name type="scientific">Thyridium curvatum</name>
    <dbReference type="NCBI Taxonomy" id="1093900"/>
    <lineage>
        <taxon>Eukaryota</taxon>
        <taxon>Fungi</taxon>
        <taxon>Dikarya</taxon>
        <taxon>Ascomycota</taxon>
        <taxon>Pezizomycotina</taxon>
        <taxon>Sordariomycetes</taxon>
        <taxon>Sordariomycetidae</taxon>
        <taxon>Thyridiales</taxon>
        <taxon>Thyridiaceae</taxon>
        <taxon>Thyridium</taxon>
    </lineage>
</organism>
<dbReference type="GeneID" id="41975314"/>
<name>A0A507B3G7_9PEZI</name>
<feature type="region of interest" description="Disordered" evidence="1">
    <location>
        <begin position="300"/>
        <end position="402"/>
    </location>
</feature>
<dbReference type="EMBL" id="SKBQ01000049">
    <property type="protein sequence ID" value="TPX11448.1"/>
    <property type="molecule type" value="Genomic_DNA"/>
</dbReference>
<sequence length="576" mass="61524">MDPASPVVARAVMEGLTTGRDGDSFKARYRPADPIRLDVATVYLDDNRFWDTEPQRLIMPIPEGPLTRAWEEDGNANGLLKTIPEALDACGVKFTLVTFVAAAELRARVTTGSPAPQRGSHYQLFVPPTVIVALLPGTSTEFAVKQSLLAIGGELANIGSPSNTGTLTGYVKMRKGDEACLVALTCHHIAVPDTGEPVLPSDSPQIAIECPSPEDYTNVVRSLLIKATSTHTSMAAALRPAIPIPAPYMRGFQVNTVADMLACCHAAPRHFGTVIASSGLSAKSPHGARLDLFLAFSDDEEESSDDDNTRMGRRTSPQPVKKKAAPVSTVTPRKDNKLILKLTPKQGQMSPSKGTATPLAGLSSLSLATPKGSAARGKWPTPTSSAKKRYASREESTPSKRRKEEGVILSYLEIHKGFLSYMLLLLLTWAAVKVDESRIGATDGAINNVFPALSAAIIYSSSACKFGRTTGATAGVQAGVRSIIRRYLPGGPHIESIEQAVMDDPGCATAPFARAGDSGAMVCDPERCCFLGPLWGGLEDGKGNMLQLVYFYTPLNDVMEDLRRVFAASGVEVEWA</sequence>
<dbReference type="InParanoid" id="A0A507B3G7"/>
<dbReference type="RefSeq" id="XP_030993159.1">
    <property type="nucleotide sequence ID" value="XM_031142658.1"/>
</dbReference>
<feature type="compositionally biased region" description="Polar residues" evidence="1">
    <location>
        <begin position="345"/>
        <end position="355"/>
    </location>
</feature>
<evidence type="ECO:0000313" key="2">
    <source>
        <dbReference type="EMBL" id="TPX11448.1"/>
    </source>
</evidence>
<accession>A0A507B3G7</accession>
<protein>
    <submittedName>
        <fullName evidence="2">Uncharacterized protein</fullName>
    </submittedName>
</protein>
<evidence type="ECO:0000313" key="3">
    <source>
        <dbReference type="Proteomes" id="UP000319257"/>
    </source>
</evidence>
<gene>
    <name evidence="2" type="ORF">E0L32_007867</name>
</gene>
<feature type="compositionally biased region" description="Basic and acidic residues" evidence="1">
    <location>
        <begin position="391"/>
        <end position="402"/>
    </location>
</feature>
<dbReference type="AlphaFoldDB" id="A0A507B3G7"/>
<dbReference type="Proteomes" id="UP000319257">
    <property type="component" value="Unassembled WGS sequence"/>
</dbReference>
<evidence type="ECO:0000256" key="1">
    <source>
        <dbReference type="SAM" id="MobiDB-lite"/>
    </source>
</evidence>
<keyword evidence="3" id="KW-1185">Reference proteome</keyword>
<comment type="caution">
    <text evidence="2">The sequence shown here is derived from an EMBL/GenBank/DDBJ whole genome shotgun (WGS) entry which is preliminary data.</text>
</comment>
<reference evidence="2 3" key="1">
    <citation type="submission" date="2019-06" db="EMBL/GenBank/DDBJ databases">
        <title>Draft genome sequence of the filamentous fungus Phialemoniopsis curvata isolated from diesel fuel.</title>
        <authorList>
            <person name="Varaljay V.A."/>
            <person name="Lyon W.J."/>
            <person name="Crouch A.L."/>
            <person name="Drake C.E."/>
            <person name="Hollomon J.M."/>
            <person name="Nadeau L.J."/>
            <person name="Nunn H.S."/>
            <person name="Stevenson B.S."/>
            <person name="Bojanowski C.L."/>
            <person name="Crookes-Goodson W.J."/>
        </authorList>
    </citation>
    <scope>NUCLEOTIDE SEQUENCE [LARGE SCALE GENOMIC DNA]</scope>
    <source>
        <strain evidence="2 3">D216</strain>
    </source>
</reference>